<organism evidence="2 3">
    <name type="scientific">Glossina morsitans morsitans</name>
    <name type="common">Savannah tsetse fly</name>
    <dbReference type="NCBI Taxonomy" id="37546"/>
    <lineage>
        <taxon>Eukaryota</taxon>
        <taxon>Metazoa</taxon>
        <taxon>Ecdysozoa</taxon>
        <taxon>Arthropoda</taxon>
        <taxon>Hexapoda</taxon>
        <taxon>Insecta</taxon>
        <taxon>Pterygota</taxon>
        <taxon>Neoptera</taxon>
        <taxon>Endopterygota</taxon>
        <taxon>Diptera</taxon>
        <taxon>Brachycera</taxon>
        <taxon>Muscomorpha</taxon>
        <taxon>Hippoboscoidea</taxon>
        <taxon>Glossinidae</taxon>
        <taxon>Glossina</taxon>
    </lineage>
</organism>
<evidence type="ECO:0008006" key="4">
    <source>
        <dbReference type="Google" id="ProtNLM"/>
    </source>
</evidence>
<dbReference type="EnsemblMetazoa" id="GMOY013308-RA">
    <property type="protein sequence ID" value="GMOY013308-PA"/>
    <property type="gene ID" value="GMOY013308"/>
</dbReference>
<evidence type="ECO:0000313" key="2">
    <source>
        <dbReference type="EnsemblMetazoa" id="GMOY013308-PA"/>
    </source>
</evidence>
<name>A0A240SX19_GLOMM</name>
<accession>A0A240SX19</accession>
<dbReference type="AlphaFoldDB" id="A0A240SX19"/>
<dbReference type="EMBL" id="CCAG010003708">
    <property type="status" value="NOT_ANNOTATED_CDS"/>
    <property type="molecule type" value="Genomic_DNA"/>
</dbReference>
<evidence type="ECO:0000313" key="3">
    <source>
        <dbReference type="Proteomes" id="UP000092444"/>
    </source>
</evidence>
<sequence length="122" mass="13914">MSYVTLTFIGIFLMLQSCFAIPRPDVESSASHHDFNTDNTLYKPTLRGLVKLGEQCGDVLEKVVDDLKAHEEAPKYEHQIEHLRKLIEGFKHLKVHCDEETLHNILKLKDDISGAQEPNKDS</sequence>
<feature type="chain" id="PRO_5012376437" description="Secreted protein" evidence="1">
    <location>
        <begin position="21"/>
        <end position="122"/>
    </location>
</feature>
<evidence type="ECO:0000256" key="1">
    <source>
        <dbReference type="SAM" id="SignalP"/>
    </source>
</evidence>
<dbReference type="VEuPathDB" id="VectorBase:GMOY013308"/>
<proteinExistence type="predicted"/>
<keyword evidence="3" id="KW-1185">Reference proteome</keyword>
<protein>
    <recommendedName>
        <fullName evidence="4">Secreted protein</fullName>
    </recommendedName>
</protein>
<reference evidence="2" key="1">
    <citation type="submission" date="2020-05" db="UniProtKB">
        <authorList>
            <consortium name="EnsemblMetazoa"/>
        </authorList>
    </citation>
    <scope>IDENTIFICATION</scope>
    <source>
        <strain evidence="2">Yale</strain>
    </source>
</reference>
<keyword evidence="1" id="KW-0732">Signal</keyword>
<feature type="signal peptide" evidence="1">
    <location>
        <begin position="1"/>
        <end position="20"/>
    </location>
</feature>
<dbReference type="Proteomes" id="UP000092444">
    <property type="component" value="Unassembled WGS sequence"/>
</dbReference>